<reference evidence="1 2" key="1">
    <citation type="submission" date="2011-08" db="EMBL/GenBank/DDBJ databases">
        <title>The Genome Sequence of Eubacteriaceae bacterium ACC19a.</title>
        <authorList>
            <consortium name="The Broad Institute Genome Sequencing Platform"/>
            <person name="Earl A."/>
            <person name="Ward D."/>
            <person name="Feldgarden M."/>
            <person name="Gevers D."/>
            <person name="Sizova M."/>
            <person name="Hazen A."/>
            <person name="Epstein S."/>
            <person name="Young S.K."/>
            <person name="Zeng Q."/>
            <person name="Gargeya S."/>
            <person name="Fitzgerald M."/>
            <person name="Haas B."/>
            <person name="Abouelleil A."/>
            <person name="Alvarado L."/>
            <person name="Arachchi H.M."/>
            <person name="Berlin A."/>
            <person name="Brown A."/>
            <person name="Chapman S.B."/>
            <person name="Chen Z."/>
            <person name="Dunbar C."/>
            <person name="Freedman E."/>
            <person name="Gearin G."/>
            <person name="Gellesch M."/>
            <person name="Goldberg J."/>
            <person name="Griggs A."/>
            <person name="Gujja S."/>
            <person name="Heiman D."/>
            <person name="Howarth C."/>
            <person name="Larson L."/>
            <person name="Lui A."/>
            <person name="MacDonald P.J.P."/>
            <person name="Montmayeur A."/>
            <person name="Murphy C."/>
            <person name="Neiman D."/>
            <person name="Pearson M."/>
            <person name="Priest M."/>
            <person name="Roberts A."/>
            <person name="Saif S."/>
            <person name="Shea T."/>
            <person name="Shenoy N."/>
            <person name="Sisk P."/>
            <person name="Stolte C."/>
            <person name="Sykes S."/>
            <person name="Wortman J."/>
            <person name="Nusbaum C."/>
            <person name="Birren B."/>
        </authorList>
    </citation>
    <scope>NUCLEOTIDE SEQUENCE [LARGE SCALE GENOMIC DNA]</scope>
    <source>
        <strain evidence="1 2">ACC19a</strain>
    </source>
</reference>
<gene>
    <name evidence="1" type="ORF">HMPREF9629_01711</name>
</gene>
<accession>G9WZW0</accession>
<evidence type="ECO:0000313" key="2">
    <source>
        <dbReference type="Proteomes" id="UP000006437"/>
    </source>
</evidence>
<organism evidence="1 2">
    <name type="scientific">Peptoanaerobacter stomatis</name>
    <dbReference type="NCBI Taxonomy" id="796937"/>
    <lineage>
        <taxon>Bacteria</taxon>
        <taxon>Bacillati</taxon>
        <taxon>Bacillota</taxon>
        <taxon>Clostridia</taxon>
        <taxon>Peptostreptococcales</taxon>
        <taxon>Filifactoraceae</taxon>
        <taxon>Peptoanaerobacter</taxon>
    </lineage>
</organism>
<dbReference type="RefSeq" id="WP_009525940.1">
    <property type="nucleotide sequence ID" value="NZ_JBQMYE010000121.1"/>
</dbReference>
<dbReference type="Proteomes" id="UP000006437">
    <property type="component" value="Unassembled WGS sequence"/>
</dbReference>
<dbReference type="BioCyc" id="EBAC796937-HMP:GMGH-1719-MONOMER"/>
<sequence length="132" mass="15447">MFQVFGNEVYSTDEICKILQNKYGITVITDLTKSTDRDDVIALKCGISKDVLNIADFDMQNENDFENALEKCNSYMSDIIDKLDIKYSLNKCQAYKYDEHNNYIKVIICIMYIETARKKLNDIFKRLLKNND</sequence>
<evidence type="ECO:0000313" key="1">
    <source>
        <dbReference type="EMBL" id="EHL15740.1"/>
    </source>
</evidence>
<proteinExistence type="predicted"/>
<protein>
    <submittedName>
        <fullName evidence="1">Uncharacterized protein</fullName>
    </submittedName>
</protein>
<dbReference type="AlphaFoldDB" id="G9WZW0"/>
<name>G9WZW0_9FIRM</name>
<dbReference type="HOGENOM" id="CLU_149930_0_0_9"/>
<dbReference type="EMBL" id="AFZE01000009">
    <property type="protein sequence ID" value="EHL15740.1"/>
    <property type="molecule type" value="Genomic_DNA"/>
</dbReference>
<comment type="caution">
    <text evidence="1">The sequence shown here is derived from an EMBL/GenBank/DDBJ whole genome shotgun (WGS) entry which is preliminary data.</text>
</comment>